<dbReference type="Gene3D" id="2.30.30.100">
    <property type="match status" value="1"/>
</dbReference>
<evidence type="ECO:0000259" key="7">
    <source>
        <dbReference type="PROSITE" id="PS51733"/>
    </source>
</evidence>
<keyword evidence="3" id="KW-0067">ATP-binding</keyword>
<dbReference type="Pfam" id="PF02237">
    <property type="entry name" value="BPL_C"/>
    <property type="match status" value="1"/>
</dbReference>
<dbReference type="GO" id="GO:0005737">
    <property type="term" value="C:cytoplasm"/>
    <property type="evidence" value="ECO:0007669"/>
    <property type="project" value="TreeGrafter"/>
</dbReference>
<gene>
    <name evidence="8" type="ORF">DK869_05335</name>
</gene>
<comment type="caution">
    <text evidence="8">The sequence shown here is derived from an EMBL/GenBank/DDBJ whole genome shotgun (WGS) entry which is preliminary data.</text>
</comment>
<dbReference type="CDD" id="cd16442">
    <property type="entry name" value="BPL"/>
    <property type="match status" value="1"/>
</dbReference>
<evidence type="ECO:0000256" key="2">
    <source>
        <dbReference type="ARBA" id="ARBA00022741"/>
    </source>
</evidence>
<evidence type="ECO:0000256" key="5">
    <source>
        <dbReference type="ARBA" id="ARBA00024227"/>
    </source>
</evidence>
<proteinExistence type="predicted"/>
<dbReference type="PANTHER" id="PTHR12835">
    <property type="entry name" value="BIOTIN PROTEIN LIGASE"/>
    <property type="match status" value="1"/>
</dbReference>
<dbReference type="AlphaFoldDB" id="A0A318N1J7"/>
<dbReference type="Pfam" id="PF03099">
    <property type="entry name" value="BPL_LplA_LipB"/>
    <property type="match status" value="1"/>
</dbReference>
<evidence type="ECO:0000313" key="9">
    <source>
        <dbReference type="Proteomes" id="UP000247565"/>
    </source>
</evidence>
<evidence type="ECO:0000256" key="1">
    <source>
        <dbReference type="ARBA" id="ARBA00022598"/>
    </source>
</evidence>
<comment type="catalytic activity">
    <reaction evidence="6">
        <text>biotin + L-lysyl-[protein] + ATP = N(6)-biotinyl-L-lysyl-[protein] + AMP + diphosphate + H(+)</text>
        <dbReference type="Rhea" id="RHEA:11756"/>
        <dbReference type="Rhea" id="RHEA-COMP:9752"/>
        <dbReference type="Rhea" id="RHEA-COMP:10505"/>
        <dbReference type="ChEBI" id="CHEBI:15378"/>
        <dbReference type="ChEBI" id="CHEBI:29969"/>
        <dbReference type="ChEBI" id="CHEBI:30616"/>
        <dbReference type="ChEBI" id="CHEBI:33019"/>
        <dbReference type="ChEBI" id="CHEBI:57586"/>
        <dbReference type="ChEBI" id="CHEBI:83144"/>
        <dbReference type="ChEBI" id="CHEBI:456215"/>
        <dbReference type="EC" id="6.3.4.15"/>
    </reaction>
</comment>
<dbReference type="Gene3D" id="3.30.930.10">
    <property type="entry name" value="Bira Bifunctional Protein, Domain 2"/>
    <property type="match status" value="1"/>
</dbReference>
<keyword evidence="2" id="KW-0547">Nucleotide-binding</keyword>
<keyword evidence="4" id="KW-0092">Biotin</keyword>
<dbReference type="InterPro" id="IPR003142">
    <property type="entry name" value="BPL_C"/>
</dbReference>
<dbReference type="NCBIfam" id="TIGR00121">
    <property type="entry name" value="birA_ligase"/>
    <property type="match status" value="1"/>
</dbReference>
<name>A0A318N1J7_9PROT</name>
<organism evidence="8 9">
    <name type="scientific">Commensalibacter melissae</name>
    <dbReference type="NCBI Taxonomy" id="2070537"/>
    <lineage>
        <taxon>Bacteria</taxon>
        <taxon>Pseudomonadati</taxon>
        <taxon>Pseudomonadota</taxon>
        <taxon>Alphaproteobacteria</taxon>
        <taxon>Acetobacterales</taxon>
        <taxon>Acetobacteraceae</taxon>
    </lineage>
</organism>
<protein>
    <recommendedName>
        <fullName evidence="5">biotin--[biotin carboxyl-carrier protein] ligase</fullName>
        <ecNumber evidence="5">6.3.4.15</ecNumber>
    </recommendedName>
</protein>
<keyword evidence="1 8" id="KW-0436">Ligase</keyword>
<dbReference type="InterPro" id="IPR004143">
    <property type="entry name" value="BPL_LPL_catalytic"/>
</dbReference>
<dbReference type="PROSITE" id="PS51733">
    <property type="entry name" value="BPL_LPL_CATALYTIC"/>
    <property type="match status" value="1"/>
</dbReference>
<evidence type="ECO:0000256" key="6">
    <source>
        <dbReference type="ARBA" id="ARBA00047846"/>
    </source>
</evidence>
<dbReference type="InterPro" id="IPR045864">
    <property type="entry name" value="aa-tRNA-synth_II/BPL/LPL"/>
</dbReference>
<evidence type="ECO:0000256" key="4">
    <source>
        <dbReference type="ARBA" id="ARBA00023267"/>
    </source>
</evidence>
<evidence type="ECO:0000256" key="3">
    <source>
        <dbReference type="ARBA" id="ARBA00022840"/>
    </source>
</evidence>
<accession>A0A318N1J7</accession>
<evidence type="ECO:0000313" key="8">
    <source>
        <dbReference type="EMBL" id="PXZ00811.1"/>
    </source>
</evidence>
<dbReference type="PANTHER" id="PTHR12835:SF5">
    <property type="entry name" value="BIOTIN--PROTEIN LIGASE"/>
    <property type="match status" value="1"/>
</dbReference>
<dbReference type="GO" id="GO:0004077">
    <property type="term" value="F:biotin--[biotin carboxyl-carrier protein] ligase activity"/>
    <property type="evidence" value="ECO:0007669"/>
    <property type="project" value="UniProtKB-EC"/>
</dbReference>
<dbReference type="GO" id="GO:0005524">
    <property type="term" value="F:ATP binding"/>
    <property type="evidence" value="ECO:0007669"/>
    <property type="project" value="UniProtKB-KW"/>
</dbReference>
<dbReference type="RefSeq" id="WP_110438951.1">
    <property type="nucleotide sequence ID" value="NZ_CP046393.1"/>
</dbReference>
<dbReference type="EC" id="6.3.4.15" evidence="5"/>
<dbReference type="InterPro" id="IPR008988">
    <property type="entry name" value="Transcriptional_repressor_C"/>
</dbReference>
<dbReference type="OrthoDB" id="9807064at2"/>
<keyword evidence="9" id="KW-1185">Reference proteome</keyword>
<dbReference type="Proteomes" id="UP000247565">
    <property type="component" value="Unassembled WGS sequence"/>
</dbReference>
<sequence length="251" mass="29199">MEKRSFWKFEHYSTLSSTNDHCIEIARSGNKTDLAVLADSQSSPRGSRGRKWIEPQGNLAFSLLYWPRSSNIKLNWIPFVAALSLYDAVRFYSKVDHELFIKWPNDLLYKNRKIGGILIESNISKTSHLEWLVMGFGVNINSYPDLNRKLGCLKDFVTKPPLAKELSKKIIYYFDYWINFLTNDQEKIIREAWIEKSIPLNSKLTVNLQQNSWEGIYCGIDEHGLLLLQTVKEMRSFSTGEVFWLDNSQDC</sequence>
<dbReference type="SUPFAM" id="SSF50037">
    <property type="entry name" value="C-terminal domain of transcriptional repressors"/>
    <property type="match status" value="1"/>
</dbReference>
<reference evidence="8 9" key="1">
    <citation type="submission" date="2018-05" db="EMBL/GenBank/DDBJ databases">
        <title>Reference genomes for bee gut microbiota database.</title>
        <authorList>
            <person name="Ellegaard K.M."/>
        </authorList>
    </citation>
    <scope>NUCLEOTIDE SEQUENCE [LARGE SCALE GENOMIC DNA]</scope>
    <source>
        <strain evidence="8 9">ESL0284</strain>
    </source>
</reference>
<dbReference type="SUPFAM" id="SSF55681">
    <property type="entry name" value="Class II aaRS and biotin synthetases"/>
    <property type="match status" value="1"/>
</dbReference>
<dbReference type="InterPro" id="IPR004408">
    <property type="entry name" value="Biotin_CoA_COase_ligase"/>
</dbReference>
<feature type="domain" description="BPL/LPL catalytic" evidence="7">
    <location>
        <begin position="8"/>
        <end position="182"/>
    </location>
</feature>
<dbReference type="EMBL" id="QGLT01000002">
    <property type="protein sequence ID" value="PXZ00811.1"/>
    <property type="molecule type" value="Genomic_DNA"/>
</dbReference>